<evidence type="ECO:0000313" key="12">
    <source>
        <dbReference type="Proteomes" id="UP000181897"/>
    </source>
</evidence>
<dbReference type="KEGG" id="suam:BOO69_10170"/>
<dbReference type="SUPFAM" id="SSF103481">
    <property type="entry name" value="Multidrug resistance efflux transporter EmrE"/>
    <property type="match status" value="1"/>
</dbReference>
<dbReference type="GO" id="GO:1990961">
    <property type="term" value="P:xenobiotic detoxification by transmembrane export across the plasma membrane"/>
    <property type="evidence" value="ECO:0007669"/>
    <property type="project" value="UniProtKB-ARBA"/>
</dbReference>
<dbReference type="InterPro" id="IPR037185">
    <property type="entry name" value="EmrE-like"/>
</dbReference>
<accession>A0A1J0WHE6</accession>
<dbReference type="PANTHER" id="PTHR30561">
    <property type="entry name" value="SMR FAMILY PROTON-DEPENDENT DRUG EFFLUX TRANSPORTER SUGE"/>
    <property type="match status" value="1"/>
</dbReference>
<name>A0A1J0WHE6_9RHOB</name>
<dbReference type="InterPro" id="IPR045324">
    <property type="entry name" value="Small_multidrug_res"/>
</dbReference>
<dbReference type="Proteomes" id="UP000181897">
    <property type="component" value="Chromosome"/>
</dbReference>
<dbReference type="OrthoDB" id="9808638at2"/>
<evidence type="ECO:0000256" key="8">
    <source>
        <dbReference type="ARBA" id="ARBA00039168"/>
    </source>
</evidence>
<sequence length="105" mass="10935">MAWLLLALAAVFEVVFAMGMKMSHGFTKLTPSLVTIVGIVFGLWFLALAMKQLPVSIAYPVWTALGTLGTVALGTLMLGESMTPLKIVSVLAIVGGVIGLKVSSG</sequence>
<dbReference type="PANTHER" id="PTHR30561:SF0">
    <property type="entry name" value="GUANIDINIUM EXPORTER"/>
    <property type="match status" value="1"/>
</dbReference>
<keyword evidence="12" id="KW-1185">Reference proteome</keyword>
<comment type="subcellular location">
    <subcellularLocation>
        <location evidence="1 9">Cell membrane</location>
        <topology evidence="1 9">Multi-pass membrane protein</topology>
    </subcellularLocation>
</comment>
<dbReference type="Pfam" id="PF00893">
    <property type="entry name" value="Multi_Drug_Res"/>
    <property type="match status" value="1"/>
</dbReference>
<keyword evidence="5 10" id="KW-1133">Transmembrane helix</keyword>
<dbReference type="FunFam" id="1.10.3730.20:FF:000001">
    <property type="entry name" value="Quaternary ammonium compound resistance transporter SugE"/>
    <property type="match status" value="1"/>
</dbReference>
<evidence type="ECO:0000256" key="2">
    <source>
        <dbReference type="ARBA" id="ARBA00022448"/>
    </source>
</evidence>
<evidence type="ECO:0000256" key="1">
    <source>
        <dbReference type="ARBA" id="ARBA00004651"/>
    </source>
</evidence>
<dbReference type="RefSeq" id="WP_071972073.1">
    <property type="nucleotide sequence ID" value="NZ_CP018076.1"/>
</dbReference>
<evidence type="ECO:0000256" key="9">
    <source>
        <dbReference type="RuleBase" id="RU003942"/>
    </source>
</evidence>
<dbReference type="STRING" id="1917485.BOO69_10170"/>
<protein>
    <recommendedName>
        <fullName evidence="8">Guanidinium exporter</fullName>
    </recommendedName>
</protein>
<dbReference type="Gene3D" id="1.10.3730.20">
    <property type="match status" value="1"/>
</dbReference>
<dbReference type="GO" id="GO:0022857">
    <property type="term" value="F:transmembrane transporter activity"/>
    <property type="evidence" value="ECO:0007669"/>
    <property type="project" value="InterPro"/>
</dbReference>
<evidence type="ECO:0000256" key="4">
    <source>
        <dbReference type="ARBA" id="ARBA00022692"/>
    </source>
</evidence>
<dbReference type="EMBL" id="CP018076">
    <property type="protein sequence ID" value="APE43737.1"/>
    <property type="molecule type" value="Genomic_DNA"/>
</dbReference>
<keyword evidence="4 9" id="KW-0812">Transmembrane</keyword>
<evidence type="ECO:0000313" key="11">
    <source>
        <dbReference type="EMBL" id="APE43737.1"/>
    </source>
</evidence>
<evidence type="ECO:0000256" key="6">
    <source>
        <dbReference type="ARBA" id="ARBA00023136"/>
    </source>
</evidence>
<evidence type="ECO:0000256" key="10">
    <source>
        <dbReference type="SAM" id="Phobius"/>
    </source>
</evidence>
<reference evidence="11 12" key="1">
    <citation type="submission" date="2016-11" db="EMBL/GenBank/DDBJ databases">
        <title>Complete genome sequence of Sulfitobacter sp. AM1-D1, a toxic bacteria associated with marine dinoflagellate Alexandrium minutum in East China Sea.</title>
        <authorList>
            <person name="Yang Q."/>
            <person name="Zhang X."/>
            <person name="Tian X."/>
        </authorList>
    </citation>
    <scope>NUCLEOTIDE SEQUENCE [LARGE SCALE GENOMIC DNA]</scope>
    <source>
        <strain evidence="11 12">AM1-D1</strain>
    </source>
</reference>
<evidence type="ECO:0000256" key="7">
    <source>
        <dbReference type="ARBA" id="ARBA00038151"/>
    </source>
</evidence>
<organism evidence="11 12">
    <name type="scientific">Sulfitobacter alexandrii</name>
    <dbReference type="NCBI Taxonomy" id="1917485"/>
    <lineage>
        <taxon>Bacteria</taxon>
        <taxon>Pseudomonadati</taxon>
        <taxon>Pseudomonadota</taxon>
        <taxon>Alphaproteobacteria</taxon>
        <taxon>Rhodobacterales</taxon>
        <taxon>Roseobacteraceae</taxon>
        <taxon>Sulfitobacter</taxon>
    </lineage>
</organism>
<evidence type="ECO:0000256" key="3">
    <source>
        <dbReference type="ARBA" id="ARBA00022475"/>
    </source>
</evidence>
<feature type="transmembrane region" description="Helical" evidence="10">
    <location>
        <begin position="33"/>
        <end position="50"/>
    </location>
</feature>
<gene>
    <name evidence="11" type="ORF">BOO69_10170</name>
</gene>
<dbReference type="InterPro" id="IPR000390">
    <property type="entry name" value="Small_drug/metabolite_transptr"/>
</dbReference>
<evidence type="ECO:0000256" key="5">
    <source>
        <dbReference type="ARBA" id="ARBA00022989"/>
    </source>
</evidence>
<feature type="transmembrane region" description="Helical" evidence="10">
    <location>
        <begin position="57"/>
        <end position="78"/>
    </location>
</feature>
<proteinExistence type="inferred from homology"/>
<keyword evidence="3" id="KW-1003">Cell membrane</keyword>
<comment type="similarity">
    <text evidence="7">Belongs to the drug/metabolite transporter (DMT) superfamily. Small multidrug resistance (SMR) (TC 2.A.7.1) family. Gdx/SugE subfamily.</text>
</comment>
<feature type="transmembrane region" description="Helical" evidence="10">
    <location>
        <begin position="84"/>
        <end position="102"/>
    </location>
</feature>
<keyword evidence="6 10" id="KW-0472">Membrane</keyword>
<dbReference type="GO" id="GO:0005886">
    <property type="term" value="C:plasma membrane"/>
    <property type="evidence" value="ECO:0007669"/>
    <property type="project" value="UniProtKB-SubCell"/>
</dbReference>
<dbReference type="AlphaFoldDB" id="A0A1J0WHE6"/>
<keyword evidence="2" id="KW-0813">Transport</keyword>